<dbReference type="InterPro" id="IPR029063">
    <property type="entry name" value="SAM-dependent_MTases_sf"/>
</dbReference>
<gene>
    <name evidence="2" type="ORF">GCM10023176_12430</name>
</gene>
<dbReference type="EMBL" id="BAABGU010000004">
    <property type="protein sequence ID" value="GAA4565098.1"/>
    <property type="molecule type" value="Genomic_DNA"/>
</dbReference>
<accession>A0ABP8SAU7</accession>
<proteinExistence type="predicted"/>
<dbReference type="InterPro" id="IPR013216">
    <property type="entry name" value="Methyltransf_11"/>
</dbReference>
<organism evidence="2 3">
    <name type="scientific">Micromonospora coerulea</name>
    <dbReference type="NCBI Taxonomy" id="47856"/>
    <lineage>
        <taxon>Bacteria</taxon>
        <taxon>Bacillati</taxon>
        <taxon>Actinomycetota</taxon>
        <taxon>Actinomycetes</taxon>
        <taxon>Micromonosporales</taxon>
        <taxon>Micromonosporaceae</taxon>
        <taxon>Micromonospora</taxon>
    </lineage>
</organism>
<evidence type="ECO:0000313" key="3">
    <source>
        <dbReference type="Proteomes" id="UP001500307"/>
    </source>
</evidence>
<sequence>MSGRRRSPSVTGNRTEGTAMTSTIDLAAVKARQQQTWASGDYGAVAARIHLISELLVEAADLAAGATVLDVATGTGNAAIAAARCGCRVTGVDYVPELLERAHARAGAERLPVTFATGDAERLAYPDASFDAVLSCVGVMFAPDQERAAAELVRVCRPGGTVALAAWTPEGFIGDLFRTVGRHVPPPAGLRGPVEWGREERLAELFGATLRDLRATRRTFVFRFTTPDEFADFFRVNYGPTLKAFEAVDEPRRPALHADLVELARRYDRSTDGTVRIPAEYLEVVATRA</sequence>
<dbReference type="GO" id="GO:0008168">
    <property type="term" value="F:methyltransferase activity"/>
    <property type="evidence" value="ECO:0007669"/>
    <property type="project" value="UniProtKB-KW"/>
</dbReference>
<dbReference type="CDD" id="cd02440">
    <property type="entry name" value="AdoMet_MTases"/>
    <property type="match status" value="1"/>
</dbReference>
<keyword evidence="2" id="KW-0808">Transferase</keyword>
<dbReference type="PANTHER" id="PTHR43591:SF24">
    <property type="entry name" value="2-METHOXY-6-POLYPRENYL-1,4-BENZOQUINOL METHYLASE, MITOCHONDRIAL"/>
    <property type="match status" value="1"/>
</dbReference>
<protein>
    <submittedName>
        <fullName evidence="2">Class I SAM-dependent methyltransferase</fullName>
    </submittedName>
</protein>
<dbReference type="GO" id="GO:0032259">
    <property type="term" value="P:methylation"/>
    <property type="evidence" value="ECO:0007669"/>
    <property type="project" value="UniProtKB-KW"/>
</dbReference>
<keyword evidence="3" id="KW-1185">Reference proteome</keyword>
<dbReference type="Gene3D" id="3.40.50.150">
    <property type="entry name" value="Vaccinia Virus protein VP39"/>
    <property type="match status" value="1"/>
</dbReference>
<name>A0ABP8SAU7_9ACTN</name>
<dbReference type="PANTHER" id="PTHR43591">
    <property type="entry name" value="METHYLTRANSFERASE"/>
    <property type="match status" value="1"/>
</dbReference>
<evidence type="ECO:0000259" key="1">
    <source>
        <dbReference type="Pfam" id="PF08241"/>
    </source>
</evidence>
<reference evidence="3" key="1">
    <citation type="journal article" date="2019" name="Int. J. Syst. Evol. Microbiol.">
        <title>The Global Catalogue of Microorganisms (GCM) 10K type strain sequencing project: providing services to taxonomists for standard genome sequencing and annotation.</title>
        <authorList>
            <consortium name="The Broad Institute Genomics Platform"/>
            <consortium name="The Broad Institute Genome Sequencing Center for Infectious Disease"/>
            <person name="Wu L."/>
            <person name="Ma J."/>
        </authorList>
    </citation>
    <scope>NUCLEOTIDE SEQUENCE [LARGE SCALE GENOMIC DNA]</scope>
    <source>
        <strain evidence="3">JCM 3175</strain>
    </source>
</reference>
<feature type="domain" description="Methyltransferase type 11" evidence="1">
    <location>
        <begin position="69"/>
        <end position="163"/>
    </location>
</feature>
<keyword evidence="2" id="KW-0489">Methyltransferase</keyword>
<comment type="caution">
    <text evidence="2">The sequence shown here is derived from an EMBL/GenBank/DDBJ whole genome shotgun (WGS) entry which is preliminary data.</text>
</comment>
<dbReference type="Proteomes" id="UP001500307">
    <property type="component" value="Unassembled WGS sequence"/>
</dbReference>
<dbReference type="SUPFAM" id="SSF53335">
    <property type="entry name" value="S-adenosyl-L-methionine-dependent methyltransferases"/>
    <property type="match status" value="1"/>
</dbReference>
<evidence type="ECO:0000313" key="2">
    <source>
        <dbReference type="EMBL" id="GAA4565098.1"/>
    </source>
</evidence>
<dbReference type="Pfam" id="PF08241">
    <property type="entry name" value="Methyltransf_11"/>
    <property type="match status" value="1"/>
</dbReference>